<evidence type="ECO:0000256" key="9">
    <source>
        <dbReference type="ARBA" id="ARBA00022840"/>
    </source>
</evidence>
<feature type="compositionally biased region" description="Acidic residues" evidence="13">
    <location>
        <begin position="530"/>
        <end position="539"/>
    </location>
</feature>
<feature type="domain" description="PV NS1-Nuc" evidence="15">
    <location>
        <begin position="1"/>
        <end position="210"/>
    </location>
</feature>
<evidence type="ECO:0000256" key="12">
    <source>
        <dbReference type="PROSITE-ProRule" id="PRU01366"/>
    </source>
</evidence>
<dbReference type="InterPro" id="IPR049901">
    <property type="entry name" value="PV_NS1-NUC"/>
</dbReference>
<dbReference type="GO" id="GO:0042025">
    <property type="term" value="C:host cell nucleus"/>
    <property type="evidence" value="ECO:0007669"/>
    <property type="project" value="UniProtKB-SubCell"/>
</dbReference>
<dbReference type="EMBL" id="KF373759">
    <property type="protein sequence ID" value="AHA86835.1"/>
    <property type="molecule type" value="Genomic_DNA"/>
</dbReference>
<keyword evidence="4 12" id="KW-0540">Nuclease</keyword>
<sequence>MTDYGYQSENRVVWRGVVHLRERVERILSPEGWPLCVTARDAIKPSSAYPGDWVEPTHDNQATIMFAQHLFEFLVGGVVERCMGAYDVFAQLEHSSGYFHIHVCLLLGGEYQARMACAVFRRAWFRTLCLLTEEPVERRLEWLSLSRNKHGRAERGDKTFLWHYLLPKLSSKGQVTWAWSTTCWLSKYCVSDSEREALLADRGPGEGGLEGADVPVYRSANCEKTLALAKILRERGIVTGDQLRDQYPSTWASYACVTAGEKVLNAALAMNLALTKGENEGLIDLICAGGGMLSGPCSKIEESRIWALLVMQGFDPLKFGSLVLRWLALGTGKRNTLWLFGPPSTGKTNFASALARTCPNYGMVNWNNGNFPFNDCVDKSLIFWDEGYINTGIVEQAKAVLGGQEVRVDQKNKGSRPLKPTPVLVTSNVDMTITHSGNVTCTEHRGALRDRMMKVVFSHRLPGDFGLIPTEEVRAFLVYCREHPVPVEPAFEPQIGDGEQSGGRGTIVPYLDRAEAAARGARKRGFMATLDEEADEDGGSEGPSSPKRPRLDEQCTGWPLSDPFMGASPADSSSVEGEPPQTPVDSWTQHPTPPPTPNPPSPLAIELTQSPTDSLIAAALADEDPLVPPGKPGSGARLGCATLTQAYSLLLCFMFPQKRRGRPVSHVR</sequence>
<dbReference type="Gene3D" id="3.40.50.300">
    <property type="entry name" value="P-loop containing nucleotide triphosphate hydrolases"/>
    <property type="match status" value="1"/>
</dbReference>
<reference evidence="16 17" key="1">
    <citation type="journal article" date="2013" name="PLoS ONE">
        <title>Novel b19-like parvovirus in the brain of a harbor seal.</title>
        <authorList>
            <person name="Bodewes R."/>
            <person name="Rubio Garcia A."/>
            <person name="Wiersma L.C."/>
            <person name="Getu S."/>
            <person name="Beukers M."/>
            <person name="Schapendonk C.M."/>
            <person name="van Run P.R."/>
            <person name="van de Bildt M.W."/>
            <person name="Poen M.J."/>
            <person name="Osinga N."/>
            <person name="Sanchez Contreras G.J."/>
            <person name="Kuiken T."/>
            <person name="Smits S.L."/>
            <person name="Osterhaus A.D."/>
        </authorList>
    </citation>
    <scope>NUCLEOTIDE SEQUENCE [LARGE SCALE GENOMIC DNA]</scope>
</reference>
<feature type="domain" description="SF3 helicase" evidence="14">
    <location>
        <begin position="315"/>
        <end position="470"/>
    </location>
</feature>
<dbReference type="Pfam" id="PF01057">
    <property type="entry name" value="Parvo_NS1"/>
    <property type="match status" value="1"/>
</dbReference>
<evidence type="ECO:0000256" key="6">
    <source>
        <dbReference type="ARBA" id="ARBA00022741"/>
    </source>
</evidence>
<dbReference type="RefSeq" id="YP_010086570.1">
    <property type="nucleotide sequence ID" value="NC_055458.1"/>
</dbReference>
<accession>V5NE98</accession>
<proteinExistence type="predicted"/>
<dbReference type="GO" id="GO:0046872">
    <property type="term" value="F:metal ion binding"/>
    <property type="evidence" value="ECO:0007669"/>
    <property type="project" value="UniProtKB-KW"/>
</dbReference>
<evidence type="ECO:0000256" key="10">
    <source>
        <dbReference type="ARBA" id="ARBA00023124"/>
    </source>
</evidence>
<feature type="compositionally biased region" description="Pro residues" evidence="13">
    <location>
        <begin position="591"/>
        <end position="602"/>
    </location>
</feature>
<keyword evidence="5" id="KW-0479">Metal-binding</keyword>
<keyword evidence="8 12" id="KW-0378">Hydrolase</keyword>
<evidence type="ECO:0000259" key="14">
    <source>
        <dbReference type="PROSITE" id="PS51206"/>
    </source>
</evidence>
<dbReference type="GO" id="GO:0016787">
    <property type="term" value="F:hydrolase activity"/>
    <property type="evidence" value="ECO:0007669"/>
    <property type="project" value="UniProtKB-KW"/>
</dbReference>
<dbReference type="InterPro" id="IPR014835">
    <property type="entry name" value="NS1-Nuc"/>
</dbReference>
<keyword evidence="7 12" id="KW-0255">Endonuclease</keyword>
<evidence type="ECO:0000256" key="4">
    <source>
        <dbReference type="ARBA" id="ARBA00022722"/>
    </source>
</evidence>
<organism evidence="16 17">
    <name type="scientific">Seal parvovirus</name>
    <dbReference type="NCBI Taxonomy" id="1427158"/>
    <lineage>
        <taxon>Viruses</taxon>
        <taxon>Monodnaviria</taxon>
        <taxon>Shotokuvirae</taxon>
        <taxon>Cossaviricota</taxon>
        <taxon>Quintoviricetes</taxon>
        <taxon>Piccovirales</taxon>
        <taxon>Parvoviridae</taxon>
        <taxon>Parvovirinae</taxon>
        <taxon>Erythroparvovirus</taxon>
        <taxon>Erythroparvovirus pinniped1</taxon>
    </lineage>
</organism>
<feature type="short sequence motif" description="RCR-2" evidence="12">
    <location>
        <begin position="100"/>
        <end position="102"/>
    </location>
</feature>
<keyword evidence="10 12" id="KW-0190">Covalent protein-DNA linkage</keyword>
<dbReference type="GO" id="GO:0004519">
    <property type="term" value="F:endonuclease activity"/>
    <property type="evidence" value="ECO:0007669"/>
    <property type="project" value="UniProtKB-UniRule"/>
</dbReference>
<feature type="short sequence motif" description="RCR-3" evidence="12">
    <location>
        <begin position="164"/>
        <end position="168"/>
    </location>
</feature>
<keyword evidence="6 12" id="KW-0547">Nucleotide-binding</keyword>
<keyword evidence="11 12" id="KW-0238">DNA-binding</keyword>
<evidence type="ECO:0000256" key="13">
    <source>
        <dbReference type="SAM" id="MobiDB-lite"/>
    </source>
</evidence>
<dbReference type="InterPro" id="IPR027417">
    <property type="entry name" value="P-loop_NTPase"/>
</dbReference>
<evidence type="ECO:0000256" key="5">
    <source>
        <dbReference type="ARBA" id="ARBA00022723"/>
    </source>
</evidence>
<evidence type="ECO:0000256" key="2">
    <source>
        <dbReference type="ARBA" id="ARBA00022562"/>
    </source>
</evidence>
<dbReference type="SUPFAM" id="SSF52540">
    <property type="entry name" value="P-loop containing nucleoside triphosphate hydrolases"/>
    <property type="match status" value="1"/>
</dbReference>
<evidence type="ECO:0000256" key="8">
    <source>
        <dbReference type="ARBA" id="ARBA00022801"/>
    </source>
</evidence>
<dbReference type="PROSITE" id="PS51206">
    <property type="entry name" value="SF3_HELICASE_1"/>
    <property type="match status" value="1"/>
</dbReference>
<dbReference type="GO" id="GO:0019079">
    <property type="term" value="P:viral genome replication"/>
    <property type="evidence" value="ECO:0007669"/>
    <property type="project" value="InterPro"/>
</dbReference>
<dbReference type="GO" id="GO:0005524">
    <property type="term" value="F:ATP binding"/>
    <property type="evidence" value="ECO:0007669"/>
    <property type="project" value="UniProtKB-KW"/>
</dbReference>
<evidence type="ECO:0000259" key="15">
    <source>
        <dbReference type="PROSITE" id="PS52022"/>
    </source>
</evidence>
<keyword evidence="9" id="KW-0067">ATP-binding</keyword>
<dbReference type="GO" id="GO:0006260">
    <property type="term" value="P:DNA replication"/>
    <property type="evidence" value="ECO:0007669"/>
    <property type="project" value="UniProtKB-UniRule"/>
</dbReference>
<dbReference type="InterPro" id="IPR001257">
    <property type="entry name" value="Parvovirus_NS1_helicase"/>
</dbReference>
<dbReference type="GO" id="GO:0003677">
    <property type="term" value="F:DNA binding"/>
    <property type="evidence" value="ECO:0007669"/>
    <property type="project" value="UniProtKB-UniRule"/>
</dbReference>
<evidence type="ECO:0000256" key="7">
    <source>
        <dbReference type="ARBA" id="ARBA00022759"/>
    </source>
</evidence>
<keyword evidence="2 12" id="KW-1048">Host nucleus</keyword>
<dbReference type="GeneID" id="65101789"/>
<feature type="region of interest" description="Disordered" evidence="13">
    <location>
        <begin position="530"/>
        <end position="605"/>
    </location>
</feature>
<dbReference type="Proteomes" id="UP000503568">
    <property type="component" value="Segment"/>
</dbReference>
<dbReference type="InterPro" id="IPR014015">
    <property type="entry name" value="Helicase_SF3_DNA-vir"/>
</dbReference>
<protein>
    <submittedName>
        <fullName evidence="16">NS</fullName>
    </submittedName>
</protein>
<comment type="subcellular location">
    <subcellularLocation>
        <location evidence="1 12">Host nucleus</location>
    </subcellularLocation>
</comment>
<evidence type="ECO:0000256" key="11">
    <source>
        <dbReference type="ARBA" id="ARBA00023125"/>
    </source>
</evidence>
<evidence type="ECO:0000256" key="1">
    <source>
        <dbReference type="ARBA" id="ARBA00004147"/>
    </source>
</evidence>
<dbReference type="KEGG" id="vg:65101789"/>
<evidence type="ECO:0000313" key="16">
    <source>
        <dbReference type="EMBL" id="AHA86835.1"/>
    </source>
</evidence>
<dbReference type="Gene3D" id="3.40.1310.20">
    <property type="match status" value="1"/>
</dbReference>
<keyword evidence="3 12" id="KW-0235">DNA replication</keyword>
<dbReference type="SUPFAM" id="SSF55464">
    <property type="entry name" value="Origin of replication-binding domain, RBD-like"/>
    <property type="match status" value="1"/>
</dbReference>
<dbReference type="PROSITE" id="PS52022">
    <property type="entry name" value="PV_NS1_NUC"/>
    <property type="match status" value="1"/>
</dbReference>
<name>V5NE98_9VIRU</name>
<evidence type="ECO:0000313" key="17">
    <source>
        <dbReference type="Proteomes" id="UP000503568"/>
    </source>
</evidence>
<evidence type="ECO:0000256" key="3">
    <source>
        <dbReference type="ARBA" id="ARBA00022705"/>
    </source>
</evidence>
<feature type="active site" description="For nuclease activity" evidence="12">
    <location>
        <position position="164"/>
    </location>
</feature>
<dbReference type="Pfam" id="PF08724">
    <property type="entry name" value="Rep_N"/>
    <property type="match status" value="1"/>
</dbReference>
<keyword evidence="17" id="KW-1185">Reference proteome</keyword>